<keyword evidence="2" id="KW-1185">Reference proteome</keyword>
<sequence length="86" mass="9477">MVKKSVLLKISTDENEDTKEQTVASREKAIYGAIRKFFEVRRFFKVPSSKIFVQSESTERTSLLYATLDGDGGGACIVGQDARGAV</sequence>
<evidence type="ECO:0000313" key="1">
    <source>
        <dbReference type="EMBL" id="GIY95363.1"/>
    </source>
</evidence>
<dbReference type="EMBL" id="BPLR01000509">
    <property type="protein sequence ID" value="GIY95363.1"/>
    <property type="molecule type" value="Genomic_DNA"/>
</dbReference>
<dbReference type="Proteomes" id="UP001054945">
    <property type="component" value="Unassembled WGS sequence"/>
</dbReference>
<reference evidence="1 2" key="1">
    <citation type="submission" date="2021-06" db="EMBL/GenBank/DDBJ databases">
        <title>Caerostris extrusa draft genome.</title>
        <authorList>
            <person name="Kono N."/>
            <person name="Arakawa K."/>
        </authorList>
    </citation>
    <scope>NUCLEOTIDE SEQUENCE [LARGE SCALE GENOMIC DNA]</scope>
</reference>
<comment type="caution">
    <text evidence="1">The sequence shown here is derived from an EMBL/GenBank/DDBJ whole genome shotgun (WGS) entry which is preliminary data.</text>
</comment>
<protein>
    <submittedName>
        <fullName evidence="1">Uncharacterized protein</fullName>
    </submittedName>
</protein>
<dbReference type="AlphaFoldDB" id="A0AAV4XLU5"/>
<proteinExistence type="predicted"/>
<organism evidence="1 2">
    <name type="scientific">Caerostris extrusa</name>
    <name type="common">Bark spider</name>
    <name type="synonym">Caerostris bankana</name>
    <dbReference type="NCBI Taxonomy" id="172846"/>
    <lineage>
        <taxon>Eukaryota</taxon>
        <taxon>Metazoa</taxon>
        <taxon>Ecdysozoa</taxon>
        <taxon>Arthropoda</taxon>
        <taxon>Chelicerata</taxon>
        <taxon>Arachnida</taxon>
        <taxon>Araneae</taxon>
        <taxon>Araneomorphae</taxon>
        <taxon>Entelegynae</taxon>
        <taxon>Araneoidea</taxon>
        <taxon>Araneidae</taxon>
        <taxon>Caerostris</taxon>
    </lineage>
</organism>
<gene>
    <name evidence="1" type="ORF">CEXT_569941</name>
</gene>
<name>A0AAV4XLU5_CAEEX</name>
<accession>A0AAV4XLU5</accession>
<evidence type="ECO:0000313" key="2">
    <source>
        <dbReference type="Proteomes" id="UP001054945"/>
    </source>
</evidence>